<protein>
    <submittedName>
        <fullName evidence="1">Uncharacterized protein</fullName>
    </submittedName>
</protein>
<sequence>MDGHALTGGLCFPVCLRRAQGAKVGQRDNTVNQRNAQHIQHVPLGVAEFVVNRQRWQNRFPFALANRLFIVLQFGVQWRNGFAPNQNPVGHIGKKDCKQHRRERTHECNQFVKLCPRGGMIDHIHRAGRV</sequence>
<dbReference type="EMBL" id="VSSQ01052055">
    <property type="protein sequence ID" value="MPN06166.1"/>
    <property type="molecule type" value="Genomic_DNA"/>
</dbReference>
<accession>A0A645EXM5</accession>
<proteinExistence type="predicted"/>
<reference evidence="1" key="1">
    <citation type="submission" date="2019-08" db="EMBL/GenBank/DDBJ databases">
        <authorList>
            <person name="Kucharzyk K."/>
            <person name="Murdoch R.W."/>
            <person name="Higgins S."/>
            <person name="Loffler F."/>
        </authorList>
    </citation>
    <scope>NUCLEOTIDE SEQUENCE</scope>
</reference>
<gene>
    <name evidence="1" type="ORF">SDC9_153422</name>
</gene>
<comment type="caution">
    <text evidence="1">The sequence shown here is derived from an EMBL/GenBank/DDBJ whole genome shotgun (WGS) entry which is preliminary data.</text>
</comment>
<dbReference type="AlphaFoldDB" id="A0A645EXM5"/>
<evidence type="ECO:0000313" key="1">
    <source>
        <dbReference type="EMBL" id="MPN06166.1"/>
    </source>
</evidence>
<organism evidence="1">
    <name type="scientific">bioreactor metagenome</name>
    <dbReference type="NCBI Taxonomy" id="1076179"/>
    <lineage>
        <taxon>unclassified sequences</taxon>
        <taxon>metagenomes</taxon>
        <taxon>ecological metagenomes</taxon>
    </lineage>
</organism>
<name>A0A645EXM5_9ZZZZ</name>